<accession>A0A098S131</accession>
<dbReference type="PROSITE" id="PS51257">
    <property type="entry name" value="PROKAR_LIPOPROTEIN"/>
    <property type="match status" value="1"/>
</dbReference>
<evidence type="ECO:0000313" key="4">
    <source>
        <dbReference type="Proteomes" id="UP000029736"/>
    </source>
</evidence>
<evidence type="ECO:0000313" key="3">
    <source>
        <dbReference type="EMBL" id="KGE85553.1"/>
    </source>
</evidence>
<comment type="caution">
    <text evidence="3">The sequence shown here is derived from an EMBL/GenBank/DDBJ whole genome shotgun (WGS) entry which is preliminary data.</text>
</comment>
<keyword evidence="4" id="KW-1185">Reference proteome</keyword>
<feature type="region of interest" description="Disordered" evidence="1">
    <location>
        <begin position="24"/>
        <end position="49"/>
    </location>
</feature>
<sequence length="126" mass="13946">MKNSFVLFFAFMLGIILVSCSGDAPDNNSETETTAKTEAPAAQANPDKSKVVIPQGQSADEFVFTKLKKGLDKRGIKFSADQDTALRQLISENDLTPENLKAKRAEILRQVQEEILTDEQKAMLKK</sequence>
<reference evidence="3 4" key="1">
    <citation type="journal article" date="2014" name="Int. J. Syst. Evol. Microbiol.">
        <title>Phaeodactylibacter xiamenensis gen. nov., sp. nov., a member of the family Saprospiraceae isolated from the marine alga Phaeodactylum tricornutum.</title>
        <authorList>
            <person name="Chen Z.Jr."/>
            <person name="Lei X."/>
            <person name="Lai Q."/>
            <person name="Li Y."/>
            <person name="Zhang B."/>
            <person name="Zhang J."/>
            <person name="Zhang H."/>
            <person name="Yang L."/>
            <person name="Zheng W."/>
            <person name="Tian Y."/>
            <person name="Yu Z."/>
            <person name="Xu H.Jr."/>
            <person name="Zheng T."/>
        </authorList>
    </citation>
    <scope>NUCLEOTIDE SEQUENCE [LARGE SCALE GENOMIC DNA]</scope>
    <source>
        <strain evidence="3 4">KD52</strain>
    </source>
</reference>
<protein>
    <submittedName>
        <fullName evidence="3">Uncharacterized protein</fullName>
    </submittedName>
</protein>
<keyword evidence="2" id="KW-0732">Signal</keyword>
<evidence type="ECO:0000256" key="1">
    <source>
        <dbReference type="SAM" id="MobiDB-lite"/>
    </source>
</evidence>
<feature type="compositionally biased region" description="Low complexity" evidence="1">
    <location>
        <begin position="30"/>
        <end position="42"/>
    </location>
</feature>
<feature type="signal peptide" evidence="2">
    <location>
        <begin position="1"/>
        <end position="24"/>
    </location>
</feature>
<feature type="chain" id="PRO_5001939721" evidence="2">
    <location>
        <begin position="25"/>
        <end position="126"/>
    </location>
</feature>
<dbReference type="EMBL" id="JPOS01000084">
    <property type="protein sequence ID" value="KGE85553.1"/>
    <property type="molecule type" value="Genomic_DNA"/>
</dbReference>
<organism evidence="3 4">
    <name type="scientific">Phaeodactylibacter xiamenensis</name>
    <dbReference type="NCBI Taxonomy" id="1524460"/>
    <lineage>
        <taxon>Bacteria</taxon>
        <taxon>Pseudomonadati</taxon>
        <taxon>Bacteroidota</taxon>
        <taxon>Saprospiria</taxon>
        <taxon>Saprospirales</taxon>
        <taxon>Haliscomenobacteraceae</taxon>
        <taxon>Phaeodactylibacter</taxon>
    </lineage>
</organism>
<evidence type="ECO:0000256" key="2">
    <source>
        <dbReference type="SAM" id="SignalP"/>
    </source>
</evidence>
<gene>
    <name evidence="3" type="ORF">IX84_25920</name>
</gene>
<proteinExistence type="predicted"/>
<dbReference type="AlphaFoldDB" id="A0A098S131"/>
<dbReference type="Proteomes" id="UP000029736">
    <property type="component" value="Unassembled WGS sequence"/>
</dbReference>
<name>A0A098S131_9BACT</name>